<proteinExistence type="predicted"/>
<dbReference type="EMBL" id="QUNO01000015">
    <property type="protein sequence ID" value="REH37088.1"/>
    <property type="molecule type" value="Genomic_DNA"/>
</dbReference>
<dbReference type="AlphaFoldDB" id="A0A3E0H3J3"/>
<accession>A0A3E0H3J3</accession>
<dbReference type="InterPro" id="IPR029063">
    <property type="entry name" value="SAM-dependent_MTases_sf"/>
</dbReference>
<dbReference type="Proteomes" id="UP000256269">
    <property type="component" value="Unassembled WGS sequence"/>
</dbReference>
<dbReference type="RefSeq" id="WP_116179244.1">
    <property type="nucleotide sequence ID" value="NZ_CP144375.1"/>
</dbReference>
<dbReference type="SUPFAM" id="SSF53335">
    <property type="entry name" value="S-adenosyl-L-methionine-dependent methyltransferases"/>
    <property type="match status" value="1"/>
</dbReference>
<dbReference type="InterPro" id="IPR041698">
    <property type="entry name" value="Methyltransf_25"/>
</dbReference>
<evidence type="ECO:0000313" key="2">
    <source>
        <dbReference type="EMBL" id="REH37088.1"/>
    </source>
</evidence>
<feature type="domain" description="Methyltransferase" evidence="1">
    <location>
        <begin position="197"/>
        <end position="287"/>
    </location>
</feature>
<dbReference type="Gene3D" id="3.40.50.150">
    <property type="entry name" value="Vaccinia Virus protein VP39"/>
    <property type="match status" value="1"/>
</dbReference>
<dbReference type="OrthoDB" id="6555526at2"/>
<protein>
    <submittedName>
        <fullName evidence="2">Isonocardicin synthase</fullName>
    </submittedName>
</protein>
<gene>
    <name evidence="2" type="ORF">BCF44_11592</name>
</gene>
<reference evidence="2 3" key="1">
    <citation type="submission" date="2018-08" db="EMBL/GenBank/DDBJ databases">
        <title>Genomic Encyclopedia of Archaeal and Bacterial Type Strains, Phase II (KMG-II): from individual species to whole genera.</title>
        <authorList>
            <person name="Goeker M."/>
        </authorList>
    </citation>
    <scope>NUCLEOTIDE SEQUENCE [LARGE SCALE GENOMIC DNA]</scope>
    <source>
        <strain evidence="2 3">DSM 45791</strain>
    </source>
</reference>
<evidence type="ECO:0000259" key="1">
    <source>
        <dbReference type="Pfam" id="PF13649"/>
    </source>
</evidence>
<name>A0A3E0H3J3_9PSEU</name>
<dbReference type="Pfam" id="PF13649">
    <property type="entry name" value="Methyltransf_25"/>
    <property type="match status" value="1"/>
</dbReference>
<keyword evidence="3" id="KW-1185">Reference proteome</keyword>
<sequence length="336" mass="37651">MGDPDRVDVERTRRPGLDPAFVDEEIKARAALLAGDFSRWERADGHFLHEELTRHPERLFLFRLGDVLHVGYKTISDLVVEHGMPGVFCSRVHWHNVVGVLTSLRTSDADVRIGFRPLDEPGRRAAFDAITPLTELVHPFAKQREPGQETTSSAEGWQIDEHDAVLLNLGEEHIRRYTRDLFRPRFADLRADVLAYDPACSTGRFLADFADLNPARIRTVGQDLSQQMVDLAAAHVERVHVGDALNPAVAPLSVDILFSRFLNSEVVSTAQARQILPRLAFTLKPGGTMVLLGHSPLLLDTADLLGAGLRVLQTTARQDDHVFQYYVCEMRRLRSA</sequence>
<organism evidence="2 3">
    <name type="scientific">Kutzneria buriramensis</name>
    <dbReference type="NCBI Taxonomy" id="1045776"/>
    <lineage>
        <taxon>Bacteria</taxon>
        <taxon>Bacillati</taxon>
        <taxon>Actinomycetota</taxon>
        <taxon>Actinomycetes</taxon>
        <taxon>Pseudonocardiales</taxon>
        <taxon>Pseudonocardiaceae</taxon>
        <taxon>Kutzneria</taxon>
    </lineage>
</organism>
<dbReference type="CDD" id="cd02440">
    <property type="entry name" value="AdoMet_MTases"/>
    <property type="match status" value="1"/>
</dbReference>
<comment type="caution">
    <text evidence="2">The sequence shown here is derived from an EMBL/GenBank/DDBJ whole genome shotgun (WGS) entry which is preliminary data.</text>
</comment>
<evidence type="ECO:0000313" key="3">
    <source>
        <dbReference type="Proteomes" id="UP000256269"/>
    </source>
</evidence>